<protein>
    <submittedName>
        <fullName evidence="5">RluA family pseudouridine synthase</fullName>
    </submittedName>
</protein>
<dbReference type="GO" id="GO:0120159">
    <property type="term" value="F:rRNA pseudouridine synthase activity"/>
    <property type="evidence" value="ECO:0007669"/>
    <property type="project" value="UniProtKB-ARBA"/>
</dbReference>
<comment type="similarity">
    <text evidence="1">Belongs to the pseudouridine synthase RluA family.</text>
</comment>
<gene>
    <name evidence="5" type="ORF">NMK71_01840</name>
</gene>
<dbReference type="PROSITE" id="PS01129">
    <property type="entry name" value="PSI_RLU"/>
    <property type="match status" value="1"/>
</dbReference>
<dbReference type="SMART" id="SM00363">
    <property type="entry name" value="S4"/>
    <property type="match status" value="1"/>
</dbReference>
<dbReference type="GO" id="GO:0000455">
    <property type="term" value="P:enzyme-directed rRNA pseudouridine synthesis"/>
    <property type="evidence" value="ECO:0007669"/>
    <property type="project" value="UniProtKB-ARBA"/>
</dbReference>
<dbReference type="SUPFAM" id="SSF55174">
    <property type="entry name" value="Alpha-L RNA-binding motif"/>
    <property type="match status" value="1"/>
</dbReference>
<dbReference type="Pfam" id="PF00849">
    <property type="entry name" value="PseudoU_synth_2"/>
    <property type="match status" value="1"/>
</dbReference>
<keyword evidence="6" id="KW-1185">Reference proteome</keyword>
<name>A0A9X4MX44_9FLAO</name>
<evidence type="ECO:0000256" key="3">
    <source>
        <dbReference type="PROSITE-ProRule" id="PRU00182"/>
    </source>
</evidence>
<dbReference type="InterPro" id="IPR020103">
    <property type="entry name" value="PsdUridine_synth_cat_dom_sf"/>
</dbReference>
<dbReference type="InterPro" id="IPR006224">
    <property type="entry name" value="PsdUridine_synth_RluA-like_CS"/>
</dbReference>
<accession>A0A9X4MX44</accession>
<evidence type="ECO:0000313" key="5">
    <source>
        <dbReference type="EMBL" id="MDG4945142.1"/>
    </source>
</evidence>
<dbReference type="InterPro" id="IPR002942">
    <property type="entry name" value="S4_RNA-bd"/>
</dbReference>
<comment type="caution">
    <text evidence="5">The sequence shown here is derived from an EMBL/GenBank/DDBJ whole genome shotgun (WGS) entry which is preliminary data.</text>
</comment>
<dbReference type="PANTHER" id="PTHR21600">
    <property type="entry name" value="MITOCHONDRIAL RNA PSEUDOURIDINE SYNTHASE"/>
    <property type="match status" value="1"/>
</dbReference>
<dbReference type="Gene3D" id="3.30.2350.10">
    <property type="entry name" value="Pseudouridine synthase"/>
    <property type="match status" value="1"/>
</dbReference>
<evidence type="ECO:0000256" key="2">
    <source>
        <dbReference type="ARBA" id="ARBA00023235"/>
    </source>
</evidence>
<dbReference type="InterPro" id="IPR036986">
    <property type="entry name" value="S4_RNA-bd_sf"/>
</dbReference>
<dbReference type="InterPro" id="IPR050188">
    <property type="entry name" value="RluA_PseudoU_synthase"/>
</dbReference>
<sequence>MKVIQQHIVPKVEKSIRLQEYAVDLFNEIPTKSAVKKAIKKGLILVNGQPTTTAHFVQENDIIELLEIQKTKQKVYELELEVLFEDDYLAVINKPAGISVSGNKFATIANALIPHIQPSSQADAVQPFPVHRLDYPTSGCLIIAKTAKAKRELHAMFEDHKIQKTYRAVNIGKMKHTKGKIDSDVDDKKAFTTYNVLQSLKSEKFEALNLVELYPQTGRKHQLRQHLFSLGNPIMGDQKYYLENKKHQGYGLYLHAFALEFIHPFTQEKLKLKSQMPKKFIRLFPDFEKA</sequence>
<evidence type="ECO:0000256" key="1">
    <source>
        <dbReference type="ARBA" id="ARBA00010876"/>
    </source>
</evidence>
<dbReference type="Proteomes" id="UP001152599">
    <property type="component" value="Unassembled WGS sequence"/>
</dbReference>
<feature type="domain" description="RNA-binding S4" evidence="4">
    <location>
        <begin position="16"/>
        <end position="77"/>
    </location>
</feature>
<organism evidence="5 6">
    <name type="scientific">Profundicola chukchiensis</name>
    <dbReference type="NCBI Taxonomy" id="2961959"/>
    <lineage>
        <taxon>Bacteria</taxon>
        <taxon>Pseudomonadati</taxon>
        <taxon>Bacteroidota</taxon>
        <taxon>Flavobacteriia</taxon>
        <taxon>Flavobacteriales</taxon>
        <taxon>Weeksellaceae</taxon>
        <taxon>Profundicola</taxon>
    </lineage>
</organism>
<dbReference type="SUPFAM" id="SSF55120">
    <property type="entry name" value="Pseudouridine synthase"/>
    <property type="match status" value="1"/>
</dbReference>
<dbReference type="PROSITE" id="PS50889">
    <property type="entry name" value="S4"/>
    <property type="match status" value="1"/>
</dbReference>
<keyword evidence="3" id="KW-0694">RNA-binding</keyword>
<dbReference type="InterPro" id="IPR006145">
    <property type="entry name" value="PsdUridine_synth_RsuA/RluA"/>
</dbReference>
<dbReference type="CDD" id="cd02869">
    <property type="entry name" value="PseudoU_synth_RluA_like"/>
    <property type="match status" value="1"/>
</dbReference>
<dbReference type="Gene3D" id="3.10.290.10">
    <property type="entry name" value="RNA-binding S4 domain"/>
    <property type="match status" value="1"/>
</dbReference>
<keyword evidence="2" id="KW-0413">Isomerase</keyword>
<dbReference type="RefSeq" id="WP_304419849.1">
    <property type="nucleotide sequence ID" value="NZ_JANCMU010000001.1"/>
</dbReference>
<dbReference type="EMBL" id="JANCMU010000001">
    <property type="protein sequence ID" value="MDG4945142.1"/>
    <property type="molecule type" value="Genomic_DNA"/>
</dbReference>
<evidence type="ECO:0000313" key="6">
    <source>
        <dbReference type="Proteomes" id="UP001152599"/>
    </source>
</evidence>
<dbReference type="AlphaFoldDB" id="A0A9X4MX44"/>
<dbReference type="Pfam" id="PF01479">
    <property type="entry name" value="S4"/>
    <property type="match status" value="1"/>
</dbReference>
<reference evidence="5" key="1">
    <citation type="submission" date="2022-07" db="EMBL/GenBank/DDBJ databases">
        <title>Description and genome-wide analysis of Profundicola chukchiensis gen. nov., sp. nov., marine bacteria isolated from bottom sediments of the Chukchi Sea.</title>
        <authorList>
            <person name="Romanenko L."/>
            <person name="Otstavnykh N."/>
            <person name="Kurilenko V."/>
            <person name="Eremeev V."/>
            <person name="Velansky P."/>
            <person name="Mikhailov V."/>
            <person name="Isaeva M."/>
        </authorList>
    </citation>
    <scope>NUCLEOTIDE SEQUENCE</scope>
    <source>
        <strain evidence="5">KMM 9713</strain>
    </source>
</reference>
<evidence type="ECO:0000259" key="4">
    <source>
        <dbReference type="SMART" id="SM00363"/>
    </source>
</evidence>
<proteinExistence type="inferred from homology"/>
<dbReference type="GO" id="GO:0003723">
    <property type="term" value="F:RNA binding"/>
    <property type="evidence" value="ECO:0007669"/>
    <property type="project" value="UniProtKB-KW"/>
</dbReference>